<evidence type="ECO:0000256" key="6">
    <source>
        <dbReference type="ARBA" id="ARBA00023277"/>
    </source>
</evidence>
<comment type="function">
    <text evidence="2 7">Converts N-acetylmannosamine-6-phosphate (ManNAc-6-P) to N-acetylglucosamine-6-phosphate (GlcNAc-6-P).</text>
</comment>
<protein>
    <recommendedName>
        <fullName evidence="7">Putative N-acetylmannosamine-6-phosphate 2-epimerase</fullName>
        <ecNumber evidence="7">5.1.3.9</ecNumber>
    </recommendedName>
    <alternativeName>
        <fullName evidence="7">ManNAc-6-P epimerase</fullName>
    </alternativeName>
</protein>
<organism evidence="8 9">
    <name type="scientific">Paenibacillus vini</name>
    <dbReference type="NCBI Taxonomy" id="1476024"/>
    <lineage>
        <taxon>Bacteria</taxon>
        <taxon>Bacillati</taxon>
        <taxon>Bacillota</taxon>
        <taxon>Bacilli</taxon>
        <taxon>Bacillales</taxon>
        <taxon>Paenibacillaceae</taxon>
        <taxon>Paenibacillus</taxon>
    </lineage>
</organism>
<dbReference type="HAMAP" id="MF_01235">
    <property type="entry name" value="ManNAc6P_epimer"/>
    <property type="match status" value="1"/>
</dbReference>
<evidence type="ECO:0000313" key="9">
    <source>
        <dbReference type="Proteomes" id="UP000679992"/>
    </source>
</evidence>
<dbReference type="Proteomes" id="UP000679992">
    <property type="component" value="Unassembled WGS sequence"/>
</dbReference>
<evidence type="ECO:0000313" key="8">
    <source>
        <dbReference type="EMBL" id="GIP55822.1"/>
    </source>
</evidence>
<comment type="catalytic activity">
    <reaction evidence="1 7">
        <text>an N-acyl-D-glucosamine 6-phosphate = an N-acyl-D-mannosamine 6-phosphate</text>
        <dbReference type="Rhea" id="RHEA:23932"/>
        <dbReference type="ChEBI" id="CHEBI:57599"/>
        <dbReference type="ChEBI" id="CHEBI:57666"/>
        <dbReference type="EC" id="5.1.3.9"/>
    </reaction>
</comment>
<dbReference type="InterPro" id="IPR011060">
    <property type="entry name" value="RibuloseP-bd_barrel"/>
</dbReference>
<dbReference type="Gene3D" id="3.20.20.70">
    <property type="entry name" value="Aldolase class I"/>
    <property type="match status" value="1"/>
</dbReference>
<dbReference type="InterPro" id="IPR007260">
    <property type="entry name" value="NanE"/>
</dbReference>
<evidence type="ECO:0000256" key="1">
    <source>
        <dbReference type="ARBA" id="ARBA00000056"/>
    </source>
</evidence>
<dbReference type="SUPFAM" id="SSF51366">
    <property type="entry name" value="Ribulose-phoshate binding barrel"/>
    <property type="match status" value="1"/>
</dbReference>
<reference evidence="8 9" key="1">
    <citation type="submission" date="2021-03" db="EMBL/GenBank/DDBJ databases">
        <title>Antimicrobial resistance genes in bacteria isolated from Japanese honey, and their potential for conferring macrolide and lincosamide resistance in the American foulbrood pathogen Paenibacillus larvae.</title>
        <authorList>
            <person name="Okamoto M."/>
            <person name="Kumagai M."/>
            <person name="Kanamori H."/>
            <person name="Takamatsu D."/>
        </authorList>
    </citation>
    <scope>NUCLEOTIDE SEQUENCE [LARGE SCALE GENOMIC DNA]</scope>
    <source>
        <strain evidence="8 9">J42TS3</strain>
    </source>
</reference>
<dbReference type="NCBIfam" id="NF002231">
    <property type="entry name" value="PRK01130.1"/>
    <property type="match status" value="1"/>
</dbReference>
<sequence length="231" mass="25041">MIEQIKGGLVVSCQALEHEPLHSPQIMSKMALAAWQGGAVGIRANSKTDIIAIRNEVDLPVIGIVKRDYPDSEVFITATKQEISELLESGCDMIAMDGTERNRPNGETLADLVAFARSQKPEIELMADISTVGEAIMAQKLGFDCISTTLHGYTPYTSESKLYDNDFEFLKAVLLATELPVIAEGNVITPELYARCLELGAYAAVVGGAITRPKEITVRFVNAAAGRLQQL</sequence>
<keyword evidence="9" id="KW-1185">Reference proteome</keyword>
<comment type="similarity">
    <text evidence="4 7">Belongs to the NanE family.</text>
</comment>
<comment type="caution">
    <text evidence="8">The sequence shown here is derived from an EMBL/GenBank/DDBJ whole genome shotgun (WGS) entry which is preliminary data.</text>
</comment>
<accession>A0ABQ4MIK0</accession>
<proteinExistence type="inferred from homology"/>
<comment type="pathway">
    <text evidence="3 7">Amino-sugar metabolism; N-acetylneuraminate degradation; D-fructose 6-phosphate from N-acetylneuraminate: step 3/5.</text>
</comment>
<evidence type="ECO:0000256" key="7">
    <source>
        <dbReference type="HAMAP-Rule" id="MF_01235"/>
    </source>
</evidence>
<evidence type="ECO:0000256" key="5">
    <source>
        <dbReference type="ARBA" id="ARBA00023235"/>
    </source>
</evidence>
<dbReference type="PANTHER" id="PTHR36204">
    <property type="entry name" value="N-ACETYLMANNOSAMINE-6-PHOSPHATE 2-EPIMERASE-RELATED"/>
    <property type="match status" value="1"/>
</dbReference>
<evidence type="ECO:0000256" key="3">
    <source>
        <dbReference type="ARBA" id="ARBA00005081"/>
    </source>
</evidence>
<dbReference type="Pfam" id="PF04131">
    <property type="entry name" value="NanE"/>
    <property type="match status" value="1"/>
</dbReference>
<dbReference type="EMBL" id="BOSL01000024">
    <property type="protein sequence ID" value="GIP55822.1"/>
    <property type="molecule type" value="Genomic_DNA"/>
</dbReference>
<evidence type="ECO:0000256" key="2">
    <source>
        <dbReference type="ARBA" id="ARBA00002147"/>
    </source>
</evidence>
<evidence type="ECO:0000256" key="4">
    <source>
        <dbReference type="ARBA" id="ARBA00007439"/>
    </source>
</evidence>
<dbReference type="InterPro" id="IPR013785">
    <property type="entry name" value="Aldolase_TIM"/>
</dbReference>
<dbReference type="RefSeq" id="WP_213656590.1">
    <property type="nucleotide sequence ID" value="NZ_BOSL01000024.1"/>
</dbReference>
<keyword evidence="6 7" id="KW-0119">Carbohydrate metabolism</keyword>
<dbReference type="PANTHER" id="PTHR36204:SF1">
    <property type="entry name" value="N-ACETYLMANNOSAMINE-6-PHOSPHATE 2-EPIMERASE-RELATED"/>
    <property type="match status" value="1"/>
</dbReference>
<dbReference type="EC" id="5.1.3.9" evidence="7"/>
<dbReference type="CDD" id="cd04729">
    <property type="entry name" value="NanE"/>
    <property type="match status" value="1"/>
</dbReference>
<keyword evidence="5 7" id="KW-0413">Isomerase</keyword>
<gene>
    <name evidence="7" type="primary">nanE</name>
    <name evidence="8" type="ORF">J42TS3_48570</name>
</gene>
<name>A0ABQ4MIK0_9BACL</name>